<dbReference type="SMART" id="SM00345">
    <property type="entry name" value="HTH_GNTR"/>
    <property type="match status" value="1"/>
</dbReference>
<keyword evidence="2" id="KW-0238">DNA-binding</keyword>
<dbReference type="KEGG" id="bfz:BAU07_24785"/>
<evidence type="ECO:0000256" key="2">
    <source>
        <dbReference type="ARBA" id="ARBA00023125"/>
    </source>
</evidence>
<dbReference type="Gene3D" id="3.40.1410.10">
    <property type="entry name" value="Chorismate lyase-like"/>
    <property type="match status" value="1"/>
</dbReference>
<dbReference type="SUPFAM" id="SSF64288">
    <property type="entry name" value="Chorismate lyase-like"/>
    <property type="match status" value="1"/>
</dbReference>
<dbReference type="PANTHER" id="PTHR44846:SF1">
    <property type="entry name" value="MANNOSYL-D-GLYCERATE TRANSPORT_METABOLISM SYSTEM REPRESSOR MNGR-RELATED"/>
    <property type="match status" value="1"/>
</dbReference>
<keyword evidence="6" id="KW-1185">Reference proteome</keyword>
<evidence type="ECO:0000259" key="4">
    <source>
        <dbReference type="PROSITE" id="PS50949"/>
    </source>
</evidence>
<keyword evidence="3" id="KW-0804">Transcription</keyword>
<dbReference type="GO" id="GO:0003700">
    <property type="term" value="F:DNA-binding transcription factor activity"/>
    <property type="evidence" value="ECO:0007669"/>
    <property type="project" value="InterPro"/>
</dbReference>
<dbReference type="CDD" id="cd07377">
    <property type="entry name" value="WHTH_GntR"/>
    <property type="match status" value="1"/>
</dbReference>
<dbReference type="AlphaFoldDB" id="A0A193GKF7"/>
<dbReference type="SMART" id="SM00866">
    <property type="entry name" value="UTRA"/>
    <property type="match status" value="1"/>
</dbReference>
<dbReference type="InterPro" id="IPR036388">
    <property type="entry name" value="WH-like_DNA-bd_sf"/>
</dbReference>
<dbReference type="Proteomes" id="UP000091926">
    <property type="component" value="Chromosome"/>
</dbReference>
<dbReference type="Pfam" id="PF00392">
    <property type="entry name" value="GntR"/>
    <property type="match status" value="1"/>
</dbReference>
<dbReference type="InterPro" id="IPR050679">
    <property type="entry name" value="Bact_HTH_transcr_reg"/>
</dbReference>
<dbReference type="GO" id="GO:0003677">
    <property type="term" value="F:DNA binding"/>
    <property type="evidence" value="ECO:0007669"/>
    <property type="project" value="UniProtKB-KW"/>
</dbReference>
<dbReference type="PROSITE" id="PS50949">
    <property type="entry name" value="HTH_GNTR"/>
    <property type="match status" value="1"/>
</dbReference>
<proteinExistence type="predicted"/>
<evidence type="ECO:0000256" key="1">
    <source>
        <dbReference type="ARBA" id="ARBA00023015"/>
    </source>
</evidence>
<dbReference type="InterPro" id="IPR028978">
    <property type="entry name" value="Chorismate_lyase_/UTRA_dom_sf"/>
</dbReference>
<organism evidence="5 6">
    <name type="scientific">Bordetella flabilis</name>
    <dbReference type="NCBI Taxonomy" id="463014"/>
    <lineage>
        <taxon>Bacteria</taxon>
        <taxon>Pseudomonadati</taxon>
        <taxon>Pseudomonadota</taxon>
        <taxon>Betaproteobacteria</taxon>
        <taxon>Burkholderiales</taxon>
        <taxon>Alcaligenaceae</taxon>
        <taxon>Bordetella</taxon>
    </lineage>
</organism>
<dbReference type="PANTHER" id="PTHR44846">
    <property type="entry name" value="MANNOSYL-D-GLYCERATE TRANSPORT/METABOLISM SYSTEM REPRESSOR MNGR-RELATED"/>
    <property type="match status" value="1"/>
</dbReference>
<sequence>MKDDMVPTSPAFFNPFPKYLQVRHMLERRLYGQCEIGDKLPTEQALCEEFGVSRETVREALRGLEEAGVIRRYRAKGTFFVNRPHPPAPPRMTDMVEDTCTSIRSYAEILSAGPARPPHEVLDDLGEACDIHLIERLYHLDDRPLALHHCYLPSAIAENILRFDLAGIRLVEAIEVRLGLPCTEERQYIEAMVADTRLARLLDIPVGAPVLKIVRTYRLGEQDADEKAALRALFHSYYRADRYTYAVQFKSGR</sequence>
<protein>
    <recommendedName>
        <fullName evidence="4">HTH gntR-type domain-containing protein</fullName>
    </recommendedName>
</protein>
<dbReference type="InterPro" id="IPR011663">
    <property type="entry name" value="UTRA"/>
</dbReference>
<dbReference type="EMBL" id="CP016172">
    <property type="protein sequence ID" value="ANN79901.1"/>
    <property type="molecule type" value="Genomic_DNA"/>
</dbReference>
<dbReference type="SUPFAM" id="SSF46785">
    <property type="entry name" value="Winged helix' DNA-binding domain"/>
    <property type="match status" value="1"/>
</dbReference>
<dbReference type="PRINTS" id="PR00035">
    <property type="entry name" value="HTHGNTR"/>
</dbReference>
<dbReference type="GO" id="GO:0045892">
    <property type="term" value="P:negative regulation of DNA-templated transcription"/>
    <property type="evidence" value="ECO:0007669"/>
    <property type="project" value="TreeGrafter"/>
</dbReference>
<dbReference type="Gene3D" id="1.10.10.10">
    <property type="entry name" value="Winged helix-like DNA-binding domain superfamily/Winged helix DNA-binding domain"/>
    <property type="match status" value="1"/>
</dbReference>
<dbReference type="Pfam" id="PF07702">
    <property type="entry name" value="UTRA"/>
    <property type="match status" value="1"/>
</dbReference>
<accession>A0A193GKF7</accession>
<feature type="domain" description="HTH gntR-type" evidence="4">
    <location>
        <begin position="16"/>
        <end position="83"/>
    </location>
</feature>
<dbReference type="STRING" id="463014.BAU07_24785"/>
<dbReference type="OrthoDB" id="8584262at2"/>
<evidence type="ECO:0000313" key="6">
    <source>
        <dbReference type="Proteomes" id="UP000091926"/>
    </source>
</evidence>
<dbReference type="InterPro" id="IPR000524">
    <property type="entry name" value="Tscrpt_reg_HTH_GntR"/>
</dbReference>
<reference evidence="5 6" key="1">
    <citation type="submission" date="2016-06" db="EMBL/GenBank/DDBJ databases">
        <title>Complete genome sequences of Bordetella bronchialis and Bordetella flabilis.</title>
        <authorList>
            <person name="LiPuma J.J."/>
            <person name="Spilker T."/>
        </authorList>
    </citation>
    <scope>NUCLEOTIDE SEQUENCE [LARGE SCALE GENOMIC DNA]</scope>
    <source>
        <strain evidence="5 6">AU10664</strain>
    </source>
</reference>
<dbReference type="InterPro" id="IPR036390">
    <property type="entry name" value="WH_DNA-bd_sf"/>
</dbReference>
<dbReference type="RefSeq" id="WP_066663792.1">
    <property type="nucleotide sequence ID" value="NZ_CBCSCL010000003.1"/>
</dbReference>
<keyword evidence="1" id="KW-0805">Transcription regulation</keyword>
<gene>
    <name evidence="5" type="ORF">BAU07_24785</name>
</gene>
<evidence type="ECO:0000313" key="5">
    <source>
        <dbReference type="EMBL" id="ANN79901.1"/>
    </source>
</evidence>
<name>A0A193GKF7_9BORD</name>
<evidence type="ECO:0000256" key="3">
    <source>
        <dbReference type="ARBA" id="ARBA00023163"/>
    </source>
</evidence>